<name>A0ABR0J5D9_9EURO</name>
<comment type="similarity">
    <text evidence="3 8">Belongs to the fungal TPase family.</text>
</comment>
<feature type="compositionally biased region" description="Polar residues" evidence="9">
    <location>
        <begin position="319"/>
        <end position="329"/>
    </location>
</feature>
<feature type="domain" description="mRNA triphosphatase Cet1-like" evidence="10">
    <location>
        <begin position="472"/>
        <end position="707"/>
    </location>
</feature>
<feature type="region of interest" description="Disordered" evidence="9">
    <location>
        <begin position="1"/>
        <end position="331"/>
    </location>
</feature>
<dbReference type="Pfam" id="PF02940">
    <property type="entry name" value="mRNA_triPase"/>
    <property type="match status" value="1"/>
</dbReference>
<feature type="compositionally biased region" description="Polar residues" evidence="9">
    <location>
        <begin position="238"/>
        <end position="250"/>
    </location>
</feature>
<comment type="caution">
    <text evidence="11">The sequence shown here is derived from an EMBL/GenBank/DDBJ whole genome shotgun (WGS) entry which is preliminary data.</text>
</comment>
<evidence type="ECO:0000256" key="2">
    <source>
        <dbReference type="ARBA" id="ARBA00004123"/>
    </source>
</evidence>
<keyword evidence="5 8" id="KW-0378">Hydrolase</keyword>
<feature type="compositionally biased region" description="Polar residues" evidence="9">
    <location>
        <begin position="201"/>
        <end position="226"/>
    </location>
</feature>
<evidence type="ECO:0000313" key="11">
    <source>
        <dbReference type="EMBL" id="KAK5056474.1"/>
    </source>
</evidence>
<dbReference type="InterPro" id="IPR037009">
    <property type="entry name" value="mRNA_triPase_Cet1_sf"/>
</dbReference>
<comment type="subcellular location">
    <subcellularLocation>
        <location evidence="2 8">Nucleus</location>
    </subcellularLocation>
</comment>
<dbReference type="InterPro" id="IPR033469">
    <property type="entry name" value="CYTH-like_dom_sf"/>
</dbReference>
<dbReference type="EMBL" id="JAVRRF010000018">
    <property type="protein sequence ID" value="KAK5056474.1"/>
    <property type="molecule type" value="Genomic_DNA"/>
</dbReference>
<keyword evidence="12" id="KW-1185">Reference proteome</keyword>
<dbReference type="Proteomes" id="UP001345691">
    <property type="component" value="Unassembled WGS sequence"/>
</dbReference>
<feature type="compositionally biased region" description="Low complexity" evidence="9">
    <location>
        <begin position="360"/>
        <end position="374"/>
    </location>
</feature>
<evidence type="ECO:0000256" key="3">
    <source>
        <dbReference type="ARBA" id="ARBA00006345"/>
    </source>
</evidence>
<evidence type="ECO:0000256" key="8">
    <source>
        <dbReference type="RuleBase" id="RU367053"/>
    </source>
</evidence>
<feature type="compositionally biased region" description="Polar residues" evidence="9">
    <location>
        <begin position="290"/>
        <end position="307"/>
    </location>
</feature>
<feature type="compositionally biased region" description="Polar residues" evidence="9">
    <location>
        <begin position="67"/>
        <end position="89"/>
    </location>
</feature>
<feature type="compositionally biased region" description="Pro residues" evidence="9">
    <location>
        <begin position="183"/>
        <end position="196"/>
    </location>
</feature>
<comment type="function">
    <text evidence="8">First step of mRNA capping. Converts the 5'-triphosphate end of a nascent mRNA chain into a diphosphate end.</text>
</comment>
<proteinExistence type="inferred from homology"/>
<feature type="compositionally biased region" description="Polar residues" evidence="9">
    <location>
        <begin position="41"/>
        <end position="52"/>
    </location>
</feature>
<evidence type="ECO:0000259" key="10">
    <source>
        <dbReference type="Pfam" id="PF02940"/>
    </source>
</evidence>
<evidence type="ECO:0000256" key="4">
    <source>
        <dbReference type="ARBA" id="ARBA00022664"/>
    </source>
</evidence>
<feature type="compositionally biased region" description="Polar residues" evidence="9">
    <location>
        <begin position="134"/>
        <end position="143"/>
    </location>
</feature>
<sequence>MDLKSMLNDSSAQRQPPRLQTPQSSYDQQPVHTPAYDPLERTSSYPQPTPSSEYKAASNGSYFAVQSPHQQQNSASASTPSVTGQSIYAQSPGPHGHVHTPREGGPPSHPYQSPFVPSPSPSGPLPPTPGSVHHYQTPSSATAQHHPGAHTAFSHHSPRDDLISSNGNTHASARIHSPQAQFHPPPATPLGPPVSYPRPASHSQRPISQGQESYRRLSVSSVGSTQSRDHNQAAYPQANHSWNGSTQRSYSGDVRVRERSIESVSPKTIPKPPPSRQTSMGRFQDLQAEGYQSAQPSVGSSTNTQPLGTPDRIIDPHNYETTPKSTSTPADLKAIPQYQASRPSPGTAANLTPQSIHSELPAQPSPSSALQPALKRNASHMSSAASTPQHPRKRARRDDVPLFARSARTKHLRFIKGAPVIAPTRSEPAIKREPQIPNGQPQLQVVPSIPEIATTPSELPWEPSITNVVPVEDLTRKLCTWIYSILGEANTPQGGAVFEIEAKLGSIFDEQASHRLSLPVETETFFNRDKFRGRTSFKSSMNMIQHEALNTFLNGLVEESARRAAENPDRTVIGYDHPHEYDEFYELTDEGRRNLPPWIVSWLNPRHKPRVRRTVDEKTGVLKAQIIKSRISDIDIYNPQTDFDYRVSISIESPWEGDMNWLTEMTGGGRDRQKDRMSYRHMAYQIDLTQVSYPNRVEKEHELEVEISTEQIRIQLANAREGRLSRYEEIVKGFLDNVRILCRAGTITGGR</sequence>
<dbReference type="InterPro" id="IPR040343">
    <property type="entry name" value="Cet1/Ctl1"/>
</dbReference>
<keyword evidence="4 8" id="KW-0507">mRNA processing</keyword>
<organism evidence="11 12">
    <name type="scientific">Exophiala sideris</name>
    <dbReference type="NCBI Taxonomy" id="1016849"/>
    <lineage>
        <taxon>Eukaryota</taxon>
        <taxon>Fungi</taxon>
        <taxon>Dikarya</taxon>
        <taxon>Ascomycota</taxon>
        <taxon>Pezizomycotina</taxon>
        <taxon>Eurotiomycetes</taxon>
        <taxon>Chaetothyriomycetidae</taxon>
        <taxon>Chaetothyriales</taxon>
        <taxon>Herpotrichiellaceae</taxon>
        <taxon>Exophiala</taxon>
    </lineage>
</organism>
<comment type="catalytic activity">
    <reaction evidence="7">
        <text>a 5'-end triphospho-ribonucleoside in mRNA + H2O = a 5'-end diphospho-ribonucleoside in mRNA + phosphate + H(+)</text>
        <dbReference type="Rhea" id="RHEA:67004"/>
        <dbReference type="Rhea" id="RHEA-COMP:17164"/>
        <dbReference type="Rhea" id="RHEA-COMP:17165"/>
        <dbReference type="ChEBI" id="CHEBI:15377"/>
        <dbReference type="ChEBI" id="CHEBI:15378"/>
        <dbReference type="ChEBI" id="CHEBI:43474"/>
        <dbReference type="ChEBI" id="CHEBI:167616"/>
        <dbReference type="ChEBI" id="CHEBI:167618"/>
        <dbReference type="EC" id="3.6.1.74"/>
    </reaction>
    <physiologicalReaction direction="left-to-right" evidence="7">
        <dbReference type="Rhea" id="RHEA:67005"/>
    </physiologicalReaction>
</comment>
<keyword evidence="6 8" id="KW-0539">Nucleus</keyword>
<gene>
    <name evidence="11" type="ORF">LTR69_008015</name>
</gene>
<comment type="cofactor">
    <cofactor evidence="1 8">
        <name>Mg(2+)</name>
        <dbReference type="ChEBI" id="CHEBI:18420"/>
    </cofactor>
</comment>
<evidence type="ECO:0000256" key="7">
    <source>
        <dbReference type="ARBA" id="ARBA00047740"/>
    </source>
</evidence>
<evidence type="ECO:0000256" key="6">
    <source>
        <dbReference type="ARBA" id="ARBA00023242"/>
    </source>
</evidence>
<evidence type="ECO:0000256" key="1">
    <source>
        <dbReference type="ARBA" id="ARBA00001946"/>
    </source>
</evidence>
<dbReference type="EC" id="3.6.1.74" evidence="8"/>
<dbReference type="Gene3D" id="3.20.100.10">
    <property type="entry name" value="mRNA triphosphatase Cet1-like"/>
    <property type="match status" value="1"/>
</dbReference>
<feature type="region of interest" description="Disordered" evidence="9">
    <location>
        <begin position="357"/>
        <end position="398"/>
    </location>
</feature>
<feature type="compositionally biased region" description="Polar residues" evidence="9">
    <location>
        <begin position="7"/>
        <end position="31"/>
    </location>
</feature>
<accession>A0ABR0J5D9</accession>
<dbReference type="CDD" id="cd07470">
    <property type="entry name" value="CYTH-like_mRNA_RTPase"/>
    <property type="match status" value="1"/>
</dbReference>
<protein>
    <recommendedName>
        <fullName evidence="8">mRNA-capping enzyme subunit beta</fullName>
        <ecNumber evidence="8">3.6.1.74</ecNumber>
    </recommendedName>
    <alternativeName>
        <fullName evidence="8">mRNA 5'-phosphatase</fullName>
    </alternativeName>
    <alternativeName>
        <fullName evidence="8">mRNA 5'-triphosphate monophosphatase</fullName>
    </alternativeName>
</protein>
<evidence type="ECO:0000256" key="5">
    <source>
        <dbReference type="ARBA" id="ARBA00022801"/>
    </source>
</evidence>
<evidence type="ECO:0000313" key="12">
    <source>
        <dbReference type="Proteomes" id="UP001345691"/>
    </source>
</evidence>
<dbReference type="PANTHER" id="PTHR28118">
    <property type="entry name" value="POLYNUCLEOTIDE 5'-TRIPHOSPHATASE-RELATED"/>
    <property type="match status" value="1"/>
</dbReference>
<reference evidence="11 12" key="1">
    <citation type="submission" date="2023-08" db="EMBL/GenBank/DDBJ databases">
        <title>Black Yeasts Isolated from many extreme environments.</title>
        <authorList>
            <person name="Coleine C."/>
            <person name="Stajich J.E."/>
            <person name="Selbmann L."/>
        </authorList>
    </citation>
    <scope>NUCLEOTIDE SEQUENCE [LARGE SCALE GENOMIC DNA]</scope>
    <source>
        <strain evidence="11 12">CCFEE 6328</strain>
    </source>
</reference>
<feature type="compositionally biased region" description="Polar residues" evidence="9">
    <location>
        <begin position="379"/>
        <end position="389"/>
    </location>
</feature>
<evidence type="ECO:0000256" key="9">
    <source>
        <dbReference type="SAM" id="MobiDB-lite"/>
    </source>
</evidence>
<comment type="subunit">
    <text evidence="8">Heterodimer. The mRNA-capping enzyme is composed of two separate chains alpha and beta, respectively a mRNA guanylyltransferase and an mRNA 5'-triphosphate monophosphatase.</text>
</comment>
<dbReference type="SUPFAM" id="SSF55154">
    <property type="entry name" value="CYTH-like phosphatases"/>
    <property type="match status" value="1"/>
</dbReference>
<dbReference type="PANTHER" id="PTHR28118:SF1">
    <property type="entry name" value="POLYNUCLEOTIDE 5'-TRIPHOSPHATASE CTL1-RELATED"/>
    <property type="match status" value="1"/>
</dbReference>
<dbReference type="InterPro" id="IPR004206">
    <property type="entry name" value="mRNA_triPase_Cet1"/>
</dbReference>
<feature type="compositionally biased region" description="Pro residues" evidence="9">
    <location>
        <begin position="116"/>
        <end position="129"/>
    </location>
</feature>
<keyword evidence="8" id="KW-0506">mRNA capping</keyword>